<reference evidence="2 3" key="1">
    <citation type="submission" date="2018-06" db="EMBL/GenBank/DDBJ databases">
        <authorList>
            <consortium name="Pathogen Informatics"/>
            <person name="Doyle S."/>
        </authorList>
    </citation>
    <scope>NUCLEOTIDE SEQUENCE [LARGE SCALE GENOMIC DNA]</scope>
    <source>
        <strain evidence="2 3">NCTC12877</strain>
    </source>
</reference>
<dbReference type="SUPFAM" id="SSF52047">
    <property type="entry name" value="RNI-like"/>
    <property type="match status" value="1"/>
</dbReference>
<dbReference type="Pfam" id="PF15655">
    <property type="entry name" value="Imm-NTF2"/>
    <property type="match status" value="1"/>
</dbReference>
<dbReference type="InterPro" id="IPR028049">
    <property type="entry name" value="Imm-NTF2"/>
</dbReference>
<evidence type="ECO:0000313" key="3">
    <source>
        <dbReference type="Proteomes" id="UP000254065"/>
    </source>
</evidence>
<dbReference type="AlphaFoldDB" id="A0A378QXS3"/>
<proteinExistence type="predicted"/>
<accession>A0A378QXS3</accession>
<keyword evidence="3" id="KW-1185">Reference proteome</keyword>
<protein>
    <recommendedName>
        <fullName evidence="1">NTF2 fold immunity protein domain-containing protein</fullName>
    </recommendedName>
</protein>
<sequence length="294" mass="34276">MSSFDLEKVKKDRLISTYTINLENLPIGDDYVLYICQNIDSKLINQVNLIGTNISDKVFECLAQLPKLEFLKINQTNITGQGFCHFAGHKKLEVIWAENTQLDDTILPLIAQIPNMTAFLIEGTKITWQGLLTLAKHPHIRPVARGGQFSDEQLAKFRHSQREFAKKNKTPVNADDLAKVTAQLLAFFEAIHRWEALAEPDFNDEMMQKSTEIYRQFFTESWHNTQRMHLQSGGSYQDHKIVDSEYVSKNRIYLYTEDDLNSQRRFLFIRQADNSWLLDKMQIKFGYKWESYTP</sequence>
<dbReference type="Gene3D" id="3.80.10.10">
    <property type="entry name" value="Ribonuclease Inhibitor"/>
    <property type="match status" value="1"/>
</dbReference>
<organism evidence="2 3">
    <name type="scientific">Moraxella caprae</name>
    <dbReference type="NCBI Taxonomy" id="90240"/>
    <lineage>
        <taxon>Bacteria</taxon>
        <taxon>Pseudomonadati</taxon>
        <taxon>Pseudomonadota</taxon>
        <taxon>Gammaproteobacteria</taxon>
        <taxon>Moraxellales</taxon>
        <taxon>Moraxellaceae</taxon>
        <taxon>Moraxella</taxon>
    </lineage>
</organism>
<dbReference type="STRING" id="1122244.GCA_000426885_00649"/>
<dbReference type="OrthoDB" id="6649798at2"/>
<gene>
    <name evidence="2" type="ORF">NCTC12877_00804</name>
</gene>
<dbReference type="Proteomes" id="UP000254065">
    <property type="component" value="Unassembled WGS sequence"/>
</dbReference>
<feature type="domain" description="NTF2 fold immunity protein" evidence="1">
    <location>
        <begin position="182"/>
        <end position="292"/>
    </location>
</feature>
<evidence type="ECO:0000259" key="1">
    <source>
        <dbReference type="Pfam" id="PF15655"/>
    </source>
</evidence>
<name>A0A378QXS3_9GAMM</name>
<evidence type="ECO:0000313" key="2">
    <source>
        <dbReference type="EMBL" id="STZ07826.1"/>
    </source>
</evidence>
<dbReference type="EMBL" id="UGQB01000004">
    <property type="protein sequence ID" value="STZ07826.1"/>
    <property type="molecule type" value="Genomic_DNA"/>
</dbReference>
<dbReference type="InterPro" id="IPR032675">
    <property type="entry name" value="LRR_dom_sf"/>
</dbReference>
<dbReference type="RefSeq" id="WP_029102417.1">
    <property type="nucleotide sequence ID" value="NZ_UGQB01000004.1"/>
</dbReference>